<proteinExistence type="predicted"/>
<evidence type="ECO:0000256" key="1">
    <source>
        <dbReference type="SAM" id="MobiDB-lite"/>
    </source>
</evidence>
<keyword evidence="3" id="KW-1185">Reference proteome</keyword>
<evidence type="ECO:0000313" key="3">
    <source>
        <dbReference type="Proteomes" id="UP000198906"/>
    </source>
</evidence>
<name>A0A1C6SH96_9ACTN</name>
<feature type="compositionally biased region" description="Basic and acidic residues" evidence="1">
    <location>
        <begin position="1"/>
        <end position="14"/>
    </location>
</feature>
<dbReference type="STRING" id="47866.GA0074694_5191"/>
<protein>
    <submittedName>
        <fullName evidence="2">Uncharacterized protein</fullName>
    </submittedName>
</protein>
<accession>A0A1C6SH96</accession>
<dbReference type="Proteomes" id="UP000198906">
    <property type="component" value="Unassembled WGS sequence"/>
</dbReference>
<feature type="region of interest" description="Disordered" evidence="1">
    <location>
        <begin position="1"/>
        <end position="45"/>
    </location>
</feature>
<dbReference type="AlphaFoldDB" id="A0A1C6SH96"/>
<evidence type="ECO:0000313" key="2">
    <source>
        <dbReference type="EMBL" id="SCL28718.1"/>
    </source>
</evidence>
<dbReference type="EMBL" id="FMHU01000002">
    <property type="protein sequence ID" value="SCL28718.1"/>
    <property type="molecule type" value="Genomic_DNA"/>
</dbReference>
<sequence length="496" mass="52694">MVEAPFEPHPDGKPGRVVSERGTVGPGRGTRTGITADGAGPAGERVVTSGSTARVLVAAAARALRGVDCADLSHPPTLARFPGAPEAVRRAAVARTVGRVALSVDQAAEVDAERVARWFVDQYPRRRYPGAVLGSAHGAAVHLAVALGVPWLPAGFEMTVRWTDGAVDHPRAAREHGANLAGRLQRGNADVHVRQVHCPASRGALAGETVTLAVRWQRLPCAYARFLAARLEPDAPVLLLRDARTWPVRDDGGGHSFQVGCPASGLDPVDFHADSPALRQVIRSAGGDCSHWDPPDVSSARALAENGVEAGFELGAREWTGRRGHPLHRVVFPQPEVLSAATADLYRGWLRSAGKTGDRLVVECGRLLDPWQVVRAGLVPYWCENAARRGVSAAEWWLAGSEPFTSVDVLPEPPGVPSPAWAGLPQWLAVAAFGRRRRALDRTAARGYPVTSVPTRRATEVLRNQPYDLPVPPPLAVDAALAALRANGTAQGLLVG</sequence>
<reference evidence="3" key="1">
    <citation type="submission" date="2016-06" db="EMBL/GenBank/DDBJ databases">
        <authorList>
            <person name="Varghese N."/>
        </authorList>
    </citation>
    <scope>NUCLEOTIDE SEQUENCE [LARGE SCALE GENOMIC DNA]</scope>
    <source>
        <strain evidence="3">DSM 46123</strain>
    </source>
</reference>
<gene>
    <name evidence="2" type="ORF">GA0074694_5191</name>
</gene>
<organism evidence="2 3">
    <name type="scientific">Micromonospora inyonensis</name>
    <dbReference type="NCBI Taxonomy" id="47866"/>
    <lineage>
        <taxon>Bacteria</taxon>
        <taxon>Bacillati</taxon>
        <taxon>Actinomycetota</taxon>
        <taxon>Actinomycetes</taxon>
        <taxon>Micromonosporales</taxon>
        <taxon>Micromonosporaceae</taxon>
        <taxon>Micromonospora</taxon>
    </lineage>
</organism>